<name>A0A841ADL3_9MICO</name>
<dbReference type="AlphaFoldDB" id="A0A841ADL3"/>
<proteinExistence type="predicted"/>
<gene>
    <name evidence="2" type="ORF">HNR70_001057</name>
</gene>
<dbReference type="RefSeq" id="WP_184324747.1">
    <property type="nucleotide sequence ID" value="NZ_JACHLZ010000001.1"/>
</dbReference>
<evidence type="ECO:0000313" key="2">
    <source>
        <dbReference type="EMBL" id="MBB5831244.1"/>
    </source>
</evidence>
<comment type="caution">
    <text evidence="2">The sequence shown here is derived from an EMBL/GenBank/DDBJ whole genome shotgun (WGS) entry which is preliminary data.</text>
</comment>
<dbReference type="InterPro" id="IPR027417">
    <property type="entry name" value="P-loop_NTPase"/>
</dbReference>
<evidence type="ECO:0000256" key="1">
    <source>
        <dbReference type="SAM" id="MobiDB-lite"/>
    </source>
</evidence>
<dbReference type="Proteomes" id="UP000588158">
    <property type="component" value="Unassembled WGS sequence"/>
</dbReference>
<feature type="compositionally biased region" description="Basic residues" evidence="1">
    <location>
        <begin position="1"/>
        <end position="13"/>
    </location>
</feature>
<protein>
    <recommendedName>
        <fullName evidence="4">ATP/GTP-binding protein</fullName>
    </recommendedName>
</protein>
<dbReference type="EMBL" id="JACHLZ010000001">
    <property type="protein sequence ID" value="MBB5831244.1"/>
    <property type="molecule type" value="Genomic_DNA"/>
</dbReference>
<evidence type="ECO:0000313" key="3">
    <source>
        <dbReference type="Proteomes" id="UP000588158"/>
    </source>
</evidence>
<dbReference type="SUPFAM" id="SSF52540">
    <property type="entry name" value="P-loop containing nucleoside triphosphate hydrolases"/>
    <property type="match status" value="1"/>
</dbReference>
<evidence type="ECO:0008006" key="4">
    <source>
        <dbReference type="Google" id="ProtNLM"/>
    </source>
</evidence>
<organism evidence="2 3">
    <name type="scientific">Brachybacterium aquaticum</name>
    <dbReference type="NCBI Taxonomy" id="1432564"/>
    <lineage>
        <taxon>Bacteria</taxon>
        <taxon>Bacillati</taxon>
        <taxon>Actinomycetota</taxon>
        <taxon>Actinomycetes</taxon>
        <taxon>Micrococcales</taxon>
        <taxon>Dermabacteraceae</taxon>
        <taxon>Brachybacterium</taxon>
    </lineage>
</organism>
<sequence length="418" mass="46018">MARRPRIPQRARRTPSAQRKLEQHIAVFGESGSGKTVLLSSFYGASQEALSADAGGADPGAGRRLYDLVADDTTQGDRLLKNYYRMGSSAEVPAGNRFRAEPYRFTLSLKSAPSSAERKAMPFEALQLVWHDYPGEWFERSVSGPEEERRRVEAFRNLLVSDVALLLVDGQKLADTAGEEERYLKSLFHTLRTGLLRLKDDILVDGKELVQFPRIWVVALSKADLHPDMDAARFRALVLEKAADELGQLRESIESMVEGDDALAVGEDFLLLSSARFEPGRIDVAQRIGVDLLLPLAAMLPFERHVAWARRREIPARVAKDLLGHAGEISTAAIAVAMFAGRHKLPGRLGAIAAVLGPLSALLSRDEVSDAASLAGEKLAAVHERAVEKKQNLAAILSGFKIELERGEKDGVWLRSRR</sequence>
<feature type="region of interest" description="Disordered" evidence="1">
    <location>
        <begin position="1"/>
        <end position="20"/>
    </location>
</feature>
<keyword evidence="3" id="KW-1185">Reference proteome</keyword>
<accession>A0A841ADL3</accession>
<reference evidence="2 3" key="1">
    <citation type="submission" date="2020-08" db="EMBL/GenBank/DDBJ databases">
        <title>Sequencing the genomes of 1000 actinobacteria strains.</title>
        <authorList>
            <person name="Klenk H.-P."/>
        </authorList>
    </citation>
    <scope>NUCLEOTIDE SEQUENCE [LARGE SCALE GENOMIC DNA]</scope>
    <source>
        <strain evidence="2 3">DSM 28796</strain>
    </source>
</reference>
<dbReference type="Gene3D" id="3.40.50.300">
    <property type="entry name" value="P-loop containing nucleotide triphosphate hydrolases"/>
    <property type="match status" value="1"/>
</dbReference>